<accession>A0ABQ8XSJ0</accession>
<organism evidence="1 2">
    <name type="scientific">Anaeramoeba flamelloides</name>
    <dbReference type="NCBI Taxonomy" id="1746091"/>
    <lineage>
        <taxon>Eukaryota</taxon>
        <taxon>Metamonada</taxon>
        <taxon>Anaeramoebidae</taxon>
        <taxon>Anaeramoeba</taxon>
    </lineage>
</organism>
<sequence>MTSQQNSNEGGEEYIVKIYPNTDIEEIASLCGFEIKKQLRLGKKKNYYLLKKSSNMEQDMDKLNSLVEYIEENKVVKYYKKKKNF</sequence>
<proteinExistence type="predicted"/>
<evidence type="ECO:0000313" key="2">
    <source>
        <dbReference type="Proteomes" id="UP001150062"/>
    </source>
</evidence>
<gene>
    <name evidence="1" type="ORF">M0813_28762</name>
</gene>
<reference evidence="1" key="1">
    <citation type="submission" date="2022-08" db="EMBL/GenBank/DDBJ databases">
        <title>Novel sulfate-reducing endosymbionts in the free-living metamonad Anaeramoeba.</title>
        <authorList>
            <person name="Jerlstrom-Hultqvist J."/>
            <person name="Cepicka I."/>
            <person name="Gallot-Lavallee L."/>
            <person name="Salas-Leiva D."/>
            <person name="Curtis B.A."/>
            <person name="Zahonova K."/>
            <person name="Pipaliya S."/>
            <person name="Dacks J."/>
            <person name="Roger A.J."/>
        </authorList>
    </citation>
    <scope>NUCLEOTIDE SEQUENCE</scope>
    <source>
        <strain evidence="1">Schooner1</strain>
    </source>
</reference>
<dbReference type="Proteomes" id="UP001150062">
    <property type="component" value="Unassembled WGS sequence"/>
</dbReference>
<protein>
    <submittedName>
        <fullName evidence="1">Uncharacterized protein</fullName>
    </submittedName>
</protein>
<comment type="caution">
    <text evidence="1">The sequence shown here is derived from an EMBL/GenBank/DDBJ whole genome shotgun (WGS) entry which is preliminary data.</text>
</comment>
<evidence type="ECO:0000313" key="1">
    <source>
        <dbReference type="EMBL" id="KAJ6235320.1"/>
    </source>
</evidence>
<keyword evidence="2" id="KW-1185">Reference proteome</keyword>
<dbReference type="EMBL" id="JAOAOG010000263">
    <property type="protein sequence ID" value="KAJ6235320.1"/>
    <property type="molecule type" value="Genomic_DNA"/>
</dbReference>
<name>A0ABQ8XSJ0_9EUKA</name>